<dbReference type="EC" id="2.7.1.71" evidence="7"/>
<reference evidence="8 9" key="1">
    <citation type="submission" date="2021-10" db="EMBL/GenBank/DDBJ databases">
        <authorList>
            <person name="Criscuolo A."/>
        </authorList>
    </citation>
    <scope>NUCLEOTIDE SEQUENCE [LARGE SCALE GENOMIC DNA]</scope>
    <source>
        <strain evidence="9">CIP 111899</strain>
    </source>
</reference>
<evidence type="ECO:0000256" key="5">
    <source>
        <dbReference type="ARBA" id="ARBA00022840"/>
    </source>
</evidence>
<dbReference type="Gene3D" id="3.40.50.300">
    <property type="entry name" value="P-loop containing nucleotide triphosphate hydrolases"/>
    <property type="match status" value="1"/>
</dbReference>
<comment type="function">
    <text evidence="7">Catalyzes the specific phosphorylation of the 3-hydroxyl group of shikimic acid using ATP as a cosubstrate.</text>
</comment>
<comment type="caution">
    <text evidence="8">The sequence shown here is derived from an EMBL/GenBank/DDBJ whole genome shotgun (WGS) entry which is preliminary data.</text>
</comment>
<dbReference type="PRINTS" id="PR01100">
    <property type="entry name" value="SHIKIMTKNASE"/>
</dbReference>
<comment type="cofactor">
    <cofactor evidence="7">
        <name>Mg(2+)</name>
        <dbReference type="ChEBI" id="CHEBI:18420"/>
    </cofactor>
    <text evidence="7">Binds 1 Mg(2+) ion per subunit.</text>
</comment>
<evidence type="ECO:0000256" key="2">
    <source>
        <dbReference type="ARBA" id="ARBA00022679"/>
    </source>
</evidence>
<feature type="binding site" evidence="7">
    <location>
        <position position="134"/>
    </location>
    <ligand>
        <name>substrate</name>
    </ligand>
</feature>
<dbReference type="HAMAP" id="MF_00109">
    <property type="entry name" value="Shikimate_kinase"/>
    <property type="match status" value="1"/>
</dbReference>
<proteinExistence type="inferred from homology"/>
<keyword evidence="5 7" id="KW-0067">ATP-binding</keyword>
<dbReference type="PANTHER" id="PTHR21087:SF16">
    <property type="entry name" value="SHIKIMATE KINASE 1, CHLOROPLASTIC"/>
    <property type="match status" value="1"/>
</dbReference>
<keyword evidence="3 7" id="KW-0547">Nucleotide-binding</keyword>
<accession>A0ABM8YDU1</accession>
<comment type="catalytic activity">
    <reaction evidence="7">
        <text>shikimate + ATP = 3-phosphoshikimate + ADP + H(+)</text>
        <dbReference type="Rhea" id="RHEA:13121"/>
        <dbReference type="ChEBI" id="CHEBI:15378"/>
        <dbReference type="ChEBI" id="CHEBI:30616"/>
        <dbReference type="ChEBI" id="CHEBI:36208"/>
        <dbReference type="ChEBI" id="CHEBI:145989"/>
        <dbReference type="ChEBI" id="CHEBI:456216"/>
        <dbReference type="EC" id="2.7.1.71"/>
    </reaction>
</comment>
<keyword evidence="2 7" id="KW-0808">Transferase</keyword>
<gene>
    <name evidence="7 8" type="primary">aroK</name>
    <name evidence="8" type="ORF">BACCIP111899_03129</name>
</gene>
<dbReference type="InterPro" id="IPR031322">
    <property type="entry name" value="Shikimate/glucono_kinase"/>
</dbReference>
<comment type="subunit">
    <text evidence="7">Monomer.</text>
</comment>
<feature type="binding site" evidence="7">
    <location>
        <position position="15"/>
    </location>
    <ligand>
        <name>Mg(2+)</name>
        <dbReference type="ChEBI" id="CHEBI:18420"/>
    </ligand>
</feature>
<sequence>MRALYITGFMGAGKTTIGKALSSVLHIPVIDTDQRIEEKTKKIIRDIFSEEGEDVFRKYESEVLQLLPTKDCIITTGGGIVEKAENRQWMKEHGTLIYLYCDPYVIAERIAGDTTRPLFQKENIPSFIEKFEKRQAYYEEAVLKIETTNKSIETIVQEIQTQIKE</sequence>
<comment type="pathway">
    <text evidence="7">Metabolic intermediate biosynthesis; chorismate biosynthesis; chorismate from D-erythrose 4-phosphate and phosphoenolpyruvate: step 5/7.</text>
</comment>
<keyword evidence="7" id="KW-0460">Magnesium</keyword>
<keyword evidence="6 7" id="KW-0057">Aromatic amino acid biosynthesis</keyword>
<keyword evidence="1 7" id="KW-0028">Amino-acid biosynthesis</keyword>
<name>A0ABM8YDU1_9BACI</name>
<dbReference type="PANTHER" id="PTHR21087">
    <property type="entry name" value="SHIKIMATE KINASE"/>
    <property type="match status" value="1"/>
</dbReference>
<evidence type="ECO:0000256" key="1">
    <source>
        <dbReference type="ARBA" id="ARBA00022605"/>
    </source>
</evidence>
<dbReference type="Proteomes" id="UP000789423">
    <property type="component" value="Unassembled WGS sequence"/>
</dbReference>
<dbReference type="InterPro" id="IPR000623">
    <property type="entry name" value="Shikimate_kinase/TSH1"/>
</dbReference>
<comment type="caution">
    <text evidence="7">Lacks conserved residue(s) required for the propagation of feature annotation.</text>
</comment>
<evidence type="ECO:0000256" key="6">
    <source>
        <dbReference type="ARBA" id="ARBA00023141"/>
    </source>
</evidence>
<evidence type="ECO:0000313" key="8">
    <source>
        <dbReference type="EMBL" id="CAG9613902.1"/>
    </source>
</evidence>
<feature type="binding site" evidence="7">
    <location>
        <position position="33"/>
    </location>
    <ligand>
        <name>substrate</name>
    </ligand>
</feature>
<evidence type="ECO:0000313" key="9">
    <source>
        <dbReference type="Proteomes" id="UP000789423"/>
    </source>
</evidence>
<dbReference type="RefSeq" id="WP_230575933.1">
    <property type="nucleotide sequence ID" value="NZ_CAKJTI010000019.1"/>
</dbReference>
<dbReference type="GO" id="GO:0004765">
    <property type="term" value="F:shikimate kinase activity"/>
    <property type="evidence" value="ECO:0007669"/>
    <property type="project" value="UniProtKB-EC"/>
</dbReference>
<dbReference type="Pfam" id="PF01202">
    <property type="entry name" value="SKI"/>
    <property type="match status" value="1"/>
</dbReference>
<feature type="binding site" evidence="7">
    <location>
        <position position="116"/>
    </location>
    <ligand>
        <name>ATP</name>
        <dbReference type="ChEBI" id="CHEBI:30616"/>
    </ligand>
</feature>
<dbReference type="EMBL" id="CAKJTI010000019">
    <property type="protein sequence ID" value="CAG9613902.1"/>
    <property type="molecule type" value="Genomic_DNA"/>
</dbReference>
<keyword evidence="7" id="KW-0963">Cytoplasm</keyword>
<feature type="binding site" evidence="7">
    <location>
        <position position="78"/>
    </location>
    <ligand>
        <name>substrate</name>
    </ligand>
</feature>
<evidence type="ECO:0000256" key="7">
    <source>
        <dbReference type="HAMAP-Rule" id="MF_00109"/>
    </source>
</evidence>
<comment type="subcellular location">
    <subcellularLocation>
        <location evidence="7">Cytoplasm</location>
    </subcellularLocation>
</comment>
<dbReference type="InterPro" id="IPR027417">
    <property type="entry name" value="P-loop_NTPase"/>
</dbReference>
<feature type="binding site" evidence="7">
    <location>
        <position position="57"/>
    </location>
    <ligand>
        <name>substrate</name>
    </ligand>
</feature>
<organism evidence="8 9">
    <name type="scientific">Bacillus rhizoplanae</name>
    <dbReference type="NCBI Taxonomy" id="2880966"/>
    <lineage>
        <taxon>Bacteria</taxon>
        <taxon>Bacillati</taxon>
        <taxon>Bacillota</taxon>
        <taxon>Bacilli</taxon>
        <taxon>Bacillales</taxon>
        <taxon>Bacillaceae</taxon>
        <taxon>Bacillus</taxon>
    </lineage>
</organism>
<dbReference type="CDD" id="cd00464">
    <property type="entry name" value="SK"/>
    <property type="match status" value="1"/>
</dbReference>
<comment type="similarity">
    <text evidence="7">Belongs to the shikimate kinase family.</text>
</comment>
<protein>
    <recommendedName>
        <fullName evidence="7">Shikimate kinase</fullName>
        <shortName evidence="7">SK</shortName>
        <ecNumber evidence="7">2.7.1.71</ecNumber>
    </recommendedName>
</protein>
<dbReference type="SUPFAM" id="SSF52540">
    <property type="entry name" value="P-loop containing nucleoside triphosphate hydrolases"/>
    <property type="match status" value="1"/>
</dbReference>
<keyword evidence="4 7" id="KW-0418">Kinase</keyword>
<evidence type="ECO:0000256" key="4">
    <source>
        <dbReference type="ARBA" id="ARBA00022777"/>
    </source>
</evidence>
<evidence type="ECO:0000256" key="3">
    <source>
        <dbReference type="ARBA" id="ARBA00022741"/>
    </source>
</evidence>
<keyword evidence="7" id="KW-0479">Metal-binding</keyword>
<keyword evidence="9" id="KW-1185">Reference proteome</keyword>
<feature type="binding site" evidence="7">
    <location>
        <begin position="11"/>
        <end position="16"/>
    </location>
    <ligand>
        <name>ATP</name>
        <dbReference type="ChEBI" id="CHEBI:30616"/>
    </ligand>
</feature>